<feature type="compositionally biased region" description="Basic and acidic residues" evidence="1">
    <location>
        <begin position="1"/>
        <end position="16"/>
    </location>
</feature>
<dbReference type="Proteomes" id="UP000691718">
    <property type="component" value="Unassembled WGS sequence"/>
</dbReference>
<name>A0A8S3X9C9_PARAO</name>
<gene>
    <name evidence="2" type="ORF">PAPOLLO_LOCUS14680</name>
</gene>
<reference evidence="2" key="1">
    <citation type="submission" date="2021-04" db="EMBL/GenBank/DDBJ databases">
        <authorList>
            <person name="Tunstrom K."/>
        </authorList>
    </citation>
    <scope>NUCLEOTIDE SEQUENCE</scope>
</reference>
<dbReference type="EMBL" id="CAJQZP010000978">
    <property type="protein sequence ID" value="CAG5006025.1"/>
    <property type="molecule type" value="Genomic_DNA"/>
</dbReference>
<proteinExistence type="predicted"/>
<protein>
    <submittedName>
        <fullName evidence="2">(apollo) hypothetical protein</fullName>
    </submittedName>
</protein>
<comment type="caution">
    <text evidence="2">The sequence shown here is derived from an EMBL/GenBank/DDBJ whole genome shotgun (WGS) entry which is preliminary data.</text>
</comment>
<organism evidence="2 3">
    <name type="scientific">Parnassius apollo</name>
    <name type="common">Apollo butterfly</name>
    <name type="synonym">Papilio apollo</name>
    <dbReference type="NCBI Taxonomy" id="110799"/>
    <lineage>
        <taxon>Eukaryota</taxon>
        <taxon>Metazoa</taxon>
        <taxon>Ecdysozoa</taxon>
        <taxon>Arthropoda</taxon>
        <taxon>Hexapoda</taxon>
        <taxon>Insecta</taxon>
        <taxon>Pterygota</taxon>
        <taxon>Neoptera</taxon>
        <taxon>Endopterygota</taxon>
        <taxon>Lepidoptera</taxon>
        <taxon>Glossata</taxon>
        <taxon>Ditrysia</taxon>
        <taxon>Papilionoidea</taxon>
        <taxon>Papilionidae</taxon>
        <taxon>Parnassiinae</taxon>
        <taxon>Parnassini</taxon>
        <taxon>Parnassius</taxon>
        <taxon>Parnassius</taxon>
    </lineage>
</organism>
<feature type="region of interest" description="Disordered" evidence="1">
    <location>
        <begin position="1"/>
        <end position="34"/>
    </location>
</feature>
<evidence type="ECO:0000256" key="1">
    <source>
        <dbReference type="SAM" id="MobiDB-lite"/>
    </source>
</evidence>
<keyword evidence="3" id="KW-1185">Reference proteome</keyword>
<dbReference type="AlphaFoldDB" id="A0A8S3X9C9"/>
<evidence type="ECO:0000313" key="2">
    <source>
        <dbReference type="EMBL" id="CAG5006025.1"/>
    </source>
</evidence>
<accession>A0A8S3X9C9</accession>
<dbReference type="OrthoDB" id="7479035at2759"/>
<evidence type="ECO:0000313" key="3">
    <source>
        <dbReference type="Proteomes" id="UP000691718"/>
    </source>
</evidence>
<sequence>MSRILRWQESKSERRACGGGGRPTVPPVAAERSITHMPPRHLTTLSARESNMHVKRECLQHNEHRGTCCSGRSLRGTNTNRVRCFHRCPHPHPTPLTRLTN</sequence>